<keyword evidence="4 9" id="KW-0378">Hydrolase</keyword>
<organism evidence="11 12">
    <name type="scientific">Melanomma pulvis-pyrius CBS 109.77</name>
    <dbReference type="NCBI Taxonomy" id="1314802"/>
    <lineage>
        <taxon>Eukaryota</taxon>
        <taxon>Fungi</taxon>
        <taxon>Dikarya</taxon>
        <taxon>Ascomycota</taxon>
        <taxon>Pezizomycotina</taxon>
        <taxon>Dothideomycetes</taxon>
        <taxon>Pleosporomycetidae</taxon>
        <taxon>Pleosporales</taxon>
        <taxon>Melanommataceae</taxon>
        <taxon>Melanomma</taxon>
    </lineage>
</organism>
<keyword evidence="7 9" id="KW-0326">Glycosidase</keyword>
<keyword evidence="12" id="KW-1185">Reference proteome</keyword>
<evidence type="ECO:0000256" key="6">
    <source>
        <dbReference type="ARBA" id="ARBA00023277"/>
    </source>
</evidence>
<comment type="catalytic activity">
    <reaction evidence="1">
        <text>Hydrolysis of (1-&gt;4)-beta-D-glucosidic linkages in cellulose and cellotetraose, releasing cellobiose from the non-reducing ends of the chains.</text>
        <dbReference type="EC" id="3.2.1.91"/>
    </reaction>
</comment>
<dbReference type="GO" id="GO:0016162">
    <property type="term" value="F:cellulose 1,4-beta-cellobiosidase activity"/>
    <property type="evidence" value="ECO:0007669"/>
    <property type="project" value="UniProtKB-EC"/>
</dbReference>
<dbReference type="InterPro" id="IPR037019">
    <property type="entry name" value="Glyco_hydro_7_sf"/>
</dbReference>
<dbReference type="InterPro" id="IPR001722">
    <property type="entry name" value="Glyco_hydro_7"/>
</dbReference>
<evidence type="ECO:0000256" key="1">
    <source>
        <dbReference type="ARBA" id="ARBA00001641"/>
    </source>
</evidence>
<dbReference type="SUPFAM" id="SSF49899">
    <property type="entry name" value="Concanavalin A-like lectins/glucanases"/>
    <property type="match status" value="1"/>
</dbReference>
<dbReference type="CDD" id="cd07999">
    <property type="entry name" value="GH7_CBH_EG"/>
    <property type="match status" value="1"/>
</dbReference>
<evidence type="ECO:0000313" key="11">
    <source>
        <dbReference type="EMBL" id="KAF2792267.1"/>
    </source>
</evidence>
<keyword evidence="5 9" id="KW-0136">Cellulose degradation</keyword>
<dbReference type="Gene3D" id="2.70.100.10">
    <property type="entry name" value="Glycoside hydrolase, family 7, domain"/>
    <property type="match status" value="1"/>
</dbReference>
<feature type="signal peptide" evidence="10">
    <location>
        <begin position="1"/>
        <end position="17"/>
    </location>
</feature>
<evidence type="ECO:0000256" key="2">
    <source>
        <dbReference type="ARBA" id="ARBA00006044"/>
    </source>
</evidence>
<proteinExistence type="inferred from homology"/>
<dbReference type="EMBL" id="MU001978">
    <property type="protein sequence ID" value="KAF2792267.1"/>
    <property type="molecule type" value="Genomic_DNA"/>
</dbReference>
<feature type="non-terminal residue" evidence="11">
    <location>
        <position position="454"/>
    </location>
</feature>
<keyword evidence="6" id="KW-0119">Carbohydrate metabolism</keyword>
<dbReference type="Proteomes" id="UP000799757">
    <property type="component" value="Unassembled WGS sequence"/>
</dbReference>
<evidence type="ECO:0000256" key="3">
    <source>
        <dbReference type="ARBA" id="ARBA00022729"/>
    </source>
</evidence>
<reference evidence="11" key="1">
    <citation type="journal article" date="2020" name="Stud. Mycol.">
        <title>101 Dothideomycetes genomes: a test case for predicting lifestyles and emergence of pathogens.</title>
        <authorList>
            <person name="Haridas S."/>
            <person name="Albert R."/>
            <person name="Binder M."/>
            <person name="Bloem J."/>
            <person name="Labutti K."/>
            <person name="Salamov A."/>
            <person name="Andreopoulos B."/>
            <person name="Baker S."/>
            <person name="Barry K."/>
            <person name="Bills G."/>
            <person name="Bluhm B."/>
            <person name="Cannon C."/>
            <person name="Castanera R."/>
            <person name="Culley D."/>
            <person name="Daum C."/>
            <person name="Ezra D."/>
            <person name="Gonzalez J."/>
            <person name="Henrissat B."/>
            <person name="Kuo A."/>
            <person name="Liang C."/>
            <person name="Lipzen A."/>
            <person name="Lutzoni F."/>
            <person name="Magnuson J."/>
            <person name="Mondo S."/>
            <person name="Nolan M."/>
            <person name="Ohm R."/>
            <person name="Pangilinan J."/>
            <person name="Park H.-J."/>
            <person name="Ramirez L."/>
            <person name="Alfaro M."/>
            <person name="Sun H."/>
            <person name="Tritt A."/>
            <person name="Yoshinaga Y."/>
            <person name="Zwiers L.-H."/>
            <person name="Turgeon B."/>
            <person name="Goodwin S."/>
            <person name="Spatafora J."/>
            <person name="Crous P."/>
            <person name="Grigoriev I."/>
        </authorList>
    </citation>
    <scope>NUCLEOTIDE SEQUENCE</scope>
    <source>
        <strain evidence="11">CBS 109.77</strain>
    </source>
</reference>
<dbReference type="InterPro" id="IPR013320">
    <property type="entry name" value="ConA-like_dom_sf"/>
</dbReference>
<dbReference type="PRINTS" id="PR00734">
    <property type="entry name" value="GLHYDRLASE7"/>
</dbReference>
<sequence>MISKAALLSILAVGASAQQVGTLTTENHPPMPIQSCSASGSCTTLSTSVTLDANWRWLHTTTGSTNCYTGNAWNTTICPDGKTCSSSCALDGADYSGTYGVTANAGALTLKFVTQGSYSKNIGSRMYLMASDSKYQMFKLLNKEFTFDVDVSNLPCGLNGALYLIEMDEDGGMGRFTTNKAGAKYGTGYCDTQCPHDIKFINGEANVDDWTGSPNDVNAGSGKYGSCCHEMDLWEANSISAAYTPHVCSANGQVRCSGTDCGDGDQRYSGICDKDGCDFNSYRMGDKSFYGPGLTVDTKKKFSVVTQFVTKDGTDTGALSEIRRLYVQNGVVIKNSVSKVAGVTETNAISDTFCAQQKTAFGDNNSFQKLGGLAAMGGAINRGMVLALSIWDDHSVNMLWLDSSYPTDADPAKPGIARGTCATTSGVPSELESKNGDSSVIYSNIKFGAIGSTY</sequence>
<dbReference type="AlphaFoldDB" id="A0A6A6X8R8"/>
<dbReference type="EC" id="3.2.1.-" evidence="9"/>
<evidence type="ECO:0000256" key="10">
    <source>
        <dbReference type="SAM" id="SignalP"/>
    </source>
</evidence>
<evidence type="ECO:0000256" key="7">
    <source>
        <dbReference type="ARBA" id="ARBA00023295"/>
    </source>
</evidence>
<evidence type="ECO:0000256" key="9">
    <source>
        <dbReference type="RuleBase" id="RU361164"/>
    </source>
</evidence>
<feature type="chain" id="PRO_5025687396" description="Glucanase" evidence="10">
    <location>
        <begin position="18"/>
        <end position="454"/>
    </location>
</feature>
<accession>A0A6A6X8R8</accession>
<evidence type="ECO:0000256" key="4">
    <source>
        <dbReference type="ARBA" id="ARBA00022801"/>
    </source>
</evidence>
<evidence type="ECO:0000256" key="5">
    <source>
        <dbReference type="ARBA" id="ARBA00023001"/>
    </source>
</evidence>
<comment type="similarity">
    <text evidence="2 9">Belongs to the glycosyl hydrolase 7 (cellulase C) family.</text>
</comment>
<keyword evidence="3 10" id="KW-0732">Signal</keyword>
<dbReference type="FunFam" id="2.70.100.10:FF:000001">
    <property type="entry name" value="Glucanase"/>
    <property type="match status" value="1"/>
</dbReference>
<dbReference type="PANTHER" id="PTHR33753">
    <property type="entry name" value="1,4-BETA-D-GLUCAN CELLOBIOHYDROLASE B"/>
    <property type="match status" value="1"/>
</dbReference>
<dbReference type="Pfam" id="PF00840">
    <property type="entry name" value="Glyco_hydro_7"/>
    <property type="match status" value="1"/>
</dbReference>
<protein>
    <recommendedName>
        <fullName evidence="9">Glucanase</fullName>
        <ecNumber evidence="9">3.2.1.-</ecNumber>
    </recommendedName>
</protein>
<name>A0A6A6X8R8_9PLEO</name>
<keyword evidence="8 9" id="KW-0624">Polysaccharide degradation</keyword>
<evidence type="ECO:0000313" key="12">
    <source>
        <dbReference type="Proteomes" id="UP000799757"/>
    </source>
</evidence>
<dbReference type="PANTHER" id="PTHR33753:SF2">
    <property type="entry name" value="GLYCOSIDE HYDROLASE FAMILY 7 PROTEIN"/>
    <property type="match status" value="1"/>
</dbReference>
<evidence type="ECO:0000256" key="8">
    <source>
        <dbReference type="ARBA" id="ARBA00023326"/>
    </source>
</evidence>
<dbReference type="OrthoDB" id="412382at2759"/>
<gene>
    <name evidence="11" type="ORF">K505DRAFT_218110</name>
</gene>
<dbReference type="GO" id="GO:0030245">
    <property type="term" value="P:cellulose catabolic process"/>
    <property type="evidence" value="ECO:0007669"/>
    <property type="project" value="UniProtKB-KW"/>
</dbReference>